<feature type="region of interest" description="Disordered" evidence="2">
    <location>
        <begin position="66"/>
        <end position="88"/>
    </location>
</feature>
<evidence type="ECO:0000313" key="3">
    <source>
        <dbReference type="EMBL" id="MBD2771977.1"/>
    </source>
</evidence>
<keyword evidence="1" id="KW-0175">Coiled coil</keyword>
<organism evidence="3 4">
    <name type="scientific">Iningainema tapete BLCC-T55</name>
    <dbReference type="NCBI Taxonomy" id="2748662"/>
    <lineage>
        <taxon>Bacteria</taxon>
        <taxon>Bacillati</taxon>
        <taxon>Cyanobacteriota</taxon>
        <taxon>Cyanophyceae</taxon>
        <taxon>Nostocales</taxon>
        <taxon>Scytonemataceae</taxon>
        <taxon>Iningainema tapete</taxon>
    </lineage>
</organism>
<protein>
    <recommendedName>
        <fullName evidence="5">Transposase</fullName>
    </recommendedName>
</protein>
<accession>A0A8J7BWK5</accession>
<evidence type="ECO:0008006" key="5">
    <source>
        <dbReference type="Google" id="ProtNLM"/>
    </source>
</evidence>
<keyword evidence="4" id="KW-1185">Reference proteome</keyword>
<comment type="caution">
    <text evidence="3">The sequence shown here is derived from an EMBL/GenBank/DDBJ whole genome shotgun (WGS) entry which is preliminary data.</text>
</comment>
<sequence>MTNRKIEALQEAAERKARESASRVEKALEKIIKQGQIISFKSVAQAANVSTAYLYKQSDLRSRIEKLRSQQKQRPLSKQPPLASDNSKSVIISTLRSENKRLRAEIDGLRRINEGLTGRLYQLQGASELAERLMVENADFKQQLEECRQQVQPTTILPVDTSKVTSLEKKRTGHSNISEQVKQQLESLGIQLNSTLTRAILSVDSETVLSAIEAFKEALTDNNIEKPGAWLKRAIEQGWKPNGQGNIKPELEVFNEWYPKAKQKKLIQA</sequence>
<proteinExistence type="predicted"/>
<dbReference type="InterPro" id="IPR046229">
    <property type="entry name" value="TnpC-like"/>
</dbReference>
<evidence type="ECO:0000313" key="4">
    <source>
        <dbReference type="Proteomes" id="UP000629098"/>
    </source>
</evidence>
<reference evidence="3" key="1">
    <citation type="submission" date="2020-09" db="EMBL/GenBank/DDBJ databases">
        <title>Iningainema tapete sp. nov. (Scytonemataceae, Cyanobacteria) from greenhouses in central Florida (USA) produces two types of nodularin with biosynthetic potential for microcystin-LR and anabaenopeptins.</title>
        <authorList>
            <person name="Berthold D.E."/>
            <person name="Lefler F.W."/>
            <person name="Huang I.-S."/>
            <person name="Abdulla H."/>
            <person name="Zimba P.V."/>
            <person name="Laughinghouse H.D. IV."/>
        </authorList>
    </citation>
    <scope>NUCLEOTIDE SEQUENCE</scope>
    <source>
        <strain evidence="3">BLCCT55</strain>
    </source>
</reference>
<evidence type="ECO:0000256" key="2">
    <source>
        <dbReference type="SAM" id="MobiDB-lite"/>
    </source>
</evidence>
<dbReference type="Pfam" id="PF19776">
    <property type="entry name" value="DUF6262"/>
    <property type="match status" value="1"/>
</dbReference>
<gene>
    <name evidence="3" type="ORF">ICL16_07695</name>
</gene>
<dbReference type="EMBL" id="JACXAE010000032">
    <property type="protein sequence ID" value="MBD2771977.1"/>
    <property type="molecule type" value="Genomic_DNA"/>
</dbReference>
<dbReference type="RefSeq" id="WP_190826269.1">
    <property type="nucleotide sequence ID" value="NZ_CAWPPI010000032.1"/>
</dbReference>
<evidence type="ECO:0000256" key="1">
    <source>
        <dbReference type="SAM" id="Coils"/>
    </source>
</evidence>
<dbReference type="Proteomes" id="UP000629098">
    <property type="component" value="Unassembled WGS sequence"/>
</dbReference>
<feature type="coiled-coil region" evidence="1">
    <location>
        <begin position="92"/>
        <end position="150"/>
    </location>
</feature>
<dbReference type="AlphaFoldDB" id="A0A8J7BWK5"/>
<name>A0A8J7BWK5_9CYAN</name>